<feature type="signal peptide" evidence="1">
    <location>
        <begin position="1"/>
        <end position="20"/>
    </location>
</feature>
<comment type="caution">
    <text evidence="2">The sequence shown here is derived from an EMBL/GenBank/DDBJ whole genome shotgun (WGS) entry which is preliminary data.</text>
</comment>
<accession>A0ABW5VKD1</accession>
<protein>
    <submittedName>
        <fullName evidence="2">G-D-S-L family lipolytic protein</fullName>
    </submittedName>
</protein>
<name>A0ABW5VKD1_9FLAO</name>
<evidence type="ECO:0000313" key="3">
    <source>
        <dbReference type="Proteomes" id="UP001597532"/>
    </source>
</evidence>
<organism evidence="2 3">
    <name type="scientific">Arenibacter antarcticus</name>
    <dbReference type="NCBI Taxonomy" id="2040469"/>
    <lineage>
        <taxon>Bacteria</taxon>
        <taxon>Pseudomonadati</taxon>
        <taxon>Bacteroidota</taxon>
        <taxon>Flavobacteriia</taxon>
        <taxon>Flavobacteriales</taxon>
        <taxon>Flavobacteriaceae</taxon>
        <taxon>Arenibacter</taxon>
    </lineage>
</organism>
<dbReference type="InterPro" id="IPR036514">
    <property type="entry name" value="SGNH_hydro_sf"/>
</dbReference>
<reference evidence="3" key="1">
    <citation type="journal article" date="2019" name="Int. J. Syst. Evol. Microbiol.">
        <title>The Global Catalogue of Microorganisms (GCM) 10K type strain sequencing project: providing services to taxonomists for standard genome sequencing and annotation.</title>
        <authorList>
            <consortium name="The Broad Institute Genomics Platform"/>
            <consortium name="The Broad Institute Genome Sequencing Center for Infectious Disease"/>
            <person name="Wu L."/>
            <person name="Ma J."/>
        </authorList>
    </citation>
    <scope>NUCLEOTIDE SEQUENCE [LARGE SCALE GENOMIC DNA]</scope>
    <source>
        <strain evidence="3">KCTC 52924</strain>
    </source>
</reference>
<dbReference type="SUPFAM" id="SSF52266">
    <property type="entry name" value="SGNH hydrolase"/>
    <property type="match status" value="2"/>
</dbReference>
<evidence type="ECO:0000313" key="2">
    <source>
        <dbReference type="EMBL" id="MFD2790945.1"/>
    </source>
</evidence>
<proteinExistence type="predicted"/>
<keyword evidence="1" id="KW-0732">Signal</keyword>
<keyword evidence="3" id="KW-1185">Reference proteome</keyword>
<gene>
    <name evidence="2" type="ORF">ACFS1K_14310</name>
</gene>
<dbReference type="EMBL" id="JBHUOK010000032">
    <property type="protein sequence ID" value="MFD2790945.1"/>
    <property type="molecule type" value="Genomic_DNA"/>
</dbReference>
<feature type="chain" id="PRO_5046676619" evidence="1">
    <location>
        <begin position="21"/>
        <end position="541"/>
    </location>
</feature>
<dbReference type="RefSeq" id="WP_251806154.1">
    <property type="nucleotide sequence ID" value="NZ_CP166679.1"/>
</dbReference>
<sequence length="541" mass="56269">MKNIKYVLLSAILIGFTACSDDDSNDVVIVPVPELTTGELDLTTYVAVGASFTAGYSDNALFKAAQEKSFPNILSQQFAQGGGGAFTQPLMNDNYGGLAVGGNRIFGPRLVFGGKTPVPIESLIGPITVSTDIAMNNPTGPFNNLGVPGAKSFHLLAPGYGNLANFPAAANPYFVRMTGTTPNASVLELAMAQNPTFFTLSDVGGNDVLGYAVSGGESDISADNYNPITPPAVFGGSFTALVDGLTANGAKGVVTNVPYITSLPHFTTVPHKPLNPTNPDFGPQIPLLNSIFGALNQIYEAVQQPNRKVVFSETAASAVVIRDETLADISLQIEGALNNSPTFPAFIAQFGLPAQAAPLVANLLGTAYGQTRQATSGDLLVLPSSSIIGTVNTGSVAALMSMGLSQQLAGQFSIEGITFPLADKWVVLPSEQDEIKAATDAYNATIQSVADAKGLALVDFKGILQKAATQGVSDGNFIFTTALVQGGLMGLDGIHLTSRGYAALANKFLEAMDAKYGSNFIEAGVKADVGAYPTNYSHTFQ</sequence>
<dbReference type="PROSITE" id="PS51257">
    <property type="entry name" value="PROKAR_LIPOPROTEIN"/>
    <property type="match status" value="1"/>
</dbReference>
<dbReference type="Proteomes" id="UP001597532">
    <property type="component" value="Unassembled WGS sequence"/>
</dbReference>
<dbReference type="Gene3D" id="3.40.50.1110">
    <property type="entry name" value="SGNH hydrolase"/>
    <property type="match status" value="1"/>
</dbReference>
<evidence type="ECO:0000256" key="1">
    <source>
        <dbReference type="SAM" id="SignalP"/>
    </source>
</evidence>